<name>A0A7S4MZN6_9EUKA</name>
<sequence length="250" mass="26396">MNNGNVELAVQGHATNGDAVMNGDGGDGGVGGVGNVAEADAGVGGNGGNVGADEVVPELVARLRPHFSCGSLAAAHTLNALGPLPAALRMMWEAASEWHLLAEGHHNVFGFNLWSPDGLEEATVNIFGDENCRQDWLNHHPNSCAAAGWVCCMAFSEFDFLFVCLEACSDRFGEVVHVVNNCGEERSVCTMTELLAHLVAFVEEGATAEREEVYAEMRSGVEGWQTGPALGLSRPLRALRAGVLTAMHPE</sequence>
<organism evidence="1">
    <name type="scientific">Prymnesium polylepis</name>
    <dbReference type="NCBI Taxonomy" id="72548"/>
    <lineage>
        <taxon>Eukaryota</taxon>
        <taxon>Haptista</taxon>
        <taxon>Haptophyta</taxon>
        <taxon>Prymnesiophyceae</taxon>
        <taxon>Prymnesiales</taxon>
        <taxon>Prymnesiaceae</taxon>
        <taxon>Prymnesium</taxon>
    </lineage>
</organism>
<evidence type="ECO:0000313" key="1">
    <source>
        <dbReference type="EMBL" id="CAE2256382.1"/>
    </source>
</evidence>
<protein>
    <submittedName>
        <fullName evidence="1">Uncharacterized protein</fullName>
    </submittedName>
</protein>
<proteinExistence type="predicted"/>
<gene>
    <name evidence="1" type="ORF">CPOL0286_LOCUS15601</name>
</gene>
<dbReference type="AlphaFoldDB" id="A0A7S4MZN6"/>
<accession>A0A7S4MZN6</accession>
<reference evidence="1" key="1">
    <citation type="submission" date="2021-01" db="EMBL/GenBank/DDBJ databases">
        <authorList>
            <person name="Corre E."/>
            <person name="Pelletier E."/>
            <person name="Niang G."/>
            <person name="Scheremetjew M."/>
            <person name="Finn R."/>
            <person name="Kale V."/>
            <person name="Holt S."/>
            <person name="Cochrane G."/>
            <person name="Meng A."/>
            <person name="Brown T."/>
            <person name="Cohen L."/>
        </authorList>
    </citation>
    <scope>NUCLEOTIDE SEQUENCE</scope>
    <source>
        <strain evidence="1">UIO037</strain>
    </source>
</reference>
<dbReference type="EMBL" id="HBKO01034353">
    <property type="protein sequence ID" value="CAE2256382.1"/>
    <property type="molecule type" value="Transcribed_RNA"/>
</dbReference>